<feature type="region of interest" description="Disordered" evidence="3">
    <location>
        <begin position="180"/>
        <end position="333"/>
    </location>
</feature>
<reference evidence="6 7" key="1">
    <citation type="submission" date="2018-06" db="EMBL/GenBank/DDBJ databases">
        <title>Comparative genomics reveals the genomic features of Rhizophagus irregularis, R. cerebriforme, R. diaphanum and Gigaspora rosea, and their symbiotic lifestyle signature.</title>
        <authorList>
            <person name="Morin E."/>
            <person name="San Clemente H."/>
            <person name="Chen E.C.H."/>
            <person name="De La Providencia I."/>
            <person name="Hainaut M."/>
            <person name="Kuo A."/>
            <person name="Kohler A."/>
            <person name="Murat C."/>
            <person name="Tang N."/>
            <person name="Roy S."/>
            <person name="Loubradou J."/>
            <person name="Henrissat B."/>
            <person name="Grigoriev I.V."/>
            <person name="Corradi N."/>
            <person name="Roux C."/>
            <person name="Martin F.M."/>
        </authorList>
    </citation>
    <scope>NUCLEOTIDE SEQUENCE [LARGE SCALE GENOMIC DNA]</scope>
    <source>
        <strain evidence="6 7">DAOM 194757</strain>
    </source>
</reference>
<keyword evidence="7" id="KW-1185">Reference proteome</keyword>
<evidence type="ECO:0000313" key="7">
    <source>
        <dbReference type="Proteomes" id="UP000266673"/>
    </source>
</evidence>
<protein>
    <recommendedName>
        <fullName evidence="1">Rhodopsin</fullName>
    </recommendedName>
</protein>
<dbReference type="AlphaFoldDB" id="A0A397W3G1"/>
<dbReference type="OrthoDB" id="2433628at2759"/>
<feature type="transmembrane region" description="Helical" evidence="4">
    <location>
        <begin position="148"/>
        <end position="170"/>
    </location>
</feature>
<evidence type="ECO:0000313" key="6">
    <source>
        <dbReference type="EMBL" id="RIB28107.1"/>
    </source>
</evidence>
<dbReference type="Proteomes" id="UP000266673">
    <property type="component" value="Unassembled WGS sequence"/>
</dbReference>
<evidence type="ECO:0000256" key="3">
    <source>
        <dbReference type="SAM" id="MobiDB-lite"/>
    </source>
</evidence>
<dbReference type="PROSITE" id="PS51257">
    <property type="entry name" value="PROKAR_LIPOPROTEIN"/>
    <property type="match status" value="1"/>
</dbReference>
<keyword evidence="5" id="KW-0732">Signal</keyword>
<dbReference type="Pfam" id="PF02162">
    <property type="entry name" value="XYPPX"/>
    <property type="match status" value="2"/>
</dbReference>
<dbReference type="EMBL" id="QKWP01000076">
    <property type="protein sequence ID" value="RIB28107.1"/>
    <property type="molecule type" value="Genomic_DNA"/>
</dbReference>
<feature type="compositionally biased region" description="Polar residues" evidence="3">
    <location>
        <begin position="255"/>
        <end position="272"/>
    </location>
</feature>
<evidence type="ECO:0000256" key="1">
    <source>
        <dbReference type="ARBA" id="ARBA00013487"/>
    </source>
</evidence>
<evidence type="ECO:0000256" key="2">
    <source>
        <dbReference type="ARBA" id="ARBA00043946"/>
    </source>
</evidence>
<name>A0A397W3G1_9GLOM</name>
<keyword evidence="4" id="KW-0812">Transmembrane</keyword>
<feature type="chain" id="PRO_5017224075" description="Rhodopsin" evidence="5">
    <location>
        <begin position="23"/>
        <end position="333"/>
    </location>
</feature>
<organism evidence="6 7">
    <name type="scientific">Gigaspora rosea</name>
    <dbReference type="NCBI Taxonomy" id="44941"/>
    <lineage>
        <taxon>Eukaryota</taxon>
        <taxon>Fungi</taxon>
        <taxon>Fungi incertae sedis</taxon>
        <taxon>Mucoromycota</taxon>
        <taxon>Glomeromycotina</taxon>
        <taxon>Glomeromycetes</taxon>
        <taxon>Diversisporales</taxon>
        <taxon>Gigasporaceae</taxon>
        <taxon>Gigaspora</taxon>
    </lineage>
</organism>
<feature type="compositionally biased region" description="Pro residues" evidence="3">
    <location>
        <begin position="300"/>
        <end position="333"/>
    </location>
</feature>
<feature type="signal peptide" evidence="5">
    <location>
        <begin position="1"/>
        <end position="22"/>
    </location>
</feature>
<dbReference type="PRINTS" id="PR00239">
    <property type="entry name" value="RHODOPSNTAIL"/>
</dbReference>
<sequence length="333" mass="35789">MILFKPFILIYLILLGCSTVLGQSNNTNTNNTSSSSTGNSCGDPINDPCLNANKSISVCGGSLIIPINPGNNTATILAVTDKRLANCQCNSQYYKNLTSCVSCYSNIGNVSVANLNDYKSACTKLGIPFTDVSPVLQPDTTAGAAKRVLIGVIVGFVCIMLLGLGIWLFCYKSKSHSKLDSAPPPDLDHDHDQYNPPAPTFTTEANTEAVQHTLPTSYGSGQPGQYFGGSPERYGQNYTGQSSPPPQVSYERPSSPLQSQHPSYYSEQTESTPMPVPTPTPADYQQHSYPIGYQHGLPQGYPPQGYPPQGYPPQGYPPQGYPPQGYPPHGYPP</sequence>
<comment type="caution">
    <text evidence="6">The sequence shown here is derived from an EMBL/GenBank/DDBJ whole genome shotgun (WGS) entry which is preliminary data.</text>
</comment>
<keyword evidence="4" id="KW-1133">Transmembrane helix</keyword>
<comment type="subcellular location">
    <subcellularLocation>
        <location evidence="2">Cell projection</location>
        <location evidence="2">Rhabdomere membrane</location>
        <topology evidence="2">Multi-pass membrane protein</topology>
    </subcellularLocation>
</comment>
<evidence type="ECO:0000256" key="5">
    <source>
        <dbReference type="SAM" id="SignalP"/>
    </source>
</evidence>
<feature type="compositionally biased region" description="Polar residues" evidence="3">
    <location>
        <begin position="200"/>
        <end position="220"/>
    </location>
</feature>
<evidence type="ECO:0000256" key="4">
    <source>
        <dbReference type="SAM" id="Phobius"/>
    </source>
</evidence>
<dbReference type="STRING" id="44941.A0A397W3G1"/>
<gene>
    <name evidence="6" type="ORF">C2G38_1592903</name>
</gene>
<proteinExistence type="predicted"/>
<keyword evidence="4" id="KW-0472">Membrane</keyword>
<dbReference type="InterPro" id="IPR006031">
    <property type="entry name" value="XYPPX"/>
</dbReference>
<accession>A0A397W3G1</accession>